<sequence>MLWFSRFIFLENFLGTIESVLSIVERFGRNFRSRLLVPNNQKYCLLGFLSPVRRLPLGLDSQSQECFDCGCMAIHQESECFTFCEVYRSLVGEDVLTRGTDRLIAWWITF</sequence>
<evidence type="ECO:0000256" key="1">
    <source>
        <dbReference type="SAM" id="SignalP"/>
    </source>
</evidence>
<keyword evidence="3" id="KW-1185">Reference proteome</keyword>
<dbReference type="AlphaFoldDB" id="A0A8J6D423"/>
<protein>
    <submittedName>
        <fullName evidence="2">Uncharacterized protein</fullName>
    </submittedName>
</protein>
<organism evidence="2 3">
    <name type="scientific">Gossypium anomalum</name>
    <dbReference type="NCBI Taxonomy" id="47600"/>
    <lineage>
        <taxon>Eukaryota</taxon>
        <taxon>Viridiplantae</taxon>
        <taxon>Streptophyta</taxon>
        <taxon>Embryophyta</taxon>
        <taxon>Tracheophyta</taxon>
        <taxon>Spermatophyta</taxon>
        <taxon>Magnoliopsida</taxon>
        <taxon>eudicotyledons</taxon>
        <taxon>Gunneridae</taxon>
        <taxon>Pentapetalae</taxon>
        <taxon>rosids</taxon>
        <taxon>malvids</taxon>
        <taxon>Malvales</taxon>
        <taxon>Malvaceae</taxon>
        <taxon>Malvoideae</taxon>
        <taxon>Gossypium</taxon>
    </lineage>
</organism>
<evidence type="ECO:0000313" key="2">
    <source>
        <dbReference type="EMBL" id="KAG8490448.1"/>
    </source>
</evidence>
<gene>
    <name evidence="2" type="ORF">CXB51_016126</name>
</gene>
<keyword evidence="1" id="KW-0732">Signal</keyword>
<comment type="caution">
    <text evidence="2">The sequence shown here is derived from an EMBL/GenBank/DDBJ whole genome shotgun (WGS) entry which is preliminary data.</text>
</comment>
<proteinExistence type="predicted"/>
<accession>A0A8J6D423</accession>
<feature type="signal peptide" evidence="1">
    <location>
        <begin position="1"/>
        <end position="19"/>
    </location>
</feature>
<feature type="chain" id="PRO_5035259805" evidence="1">
    <location>
        <begin position="20"/>
        <end position="110"/>
    </location>
</feature>
<name>A0A8J6D423_9ROSI</name>
<evidence type="ECO:0000313" key="3">
    <source>
        <dbReference type="Proteomes" id="UP000701853"/>
    </source>
</evidence>
<dbReference type="Proteomes" id="UP000701853">
    <property type="component" value="Chromosome 6"/>
</dbReference>
<dbReference type="EMBL" id="JAHUZN010000006">
    <property type="protein sequence ID" value="KAG8490448.1"/>
    <property type="molecule type" value="Genomic_DNA"/>
</dbReference>
<reference evidence="2 3" key="1">
    <citation type="journal article" date="2021" name="bioRxiv">
        <title>The Gossypium anomalum genome as a resource for cotton improvement and evolutionary analysis of hybrid incompatibility.</title>
        <authorList>
            <person name="Grover C.E."/>
            <person name="Yuan D."/>
            <person name="Arick M.A."/>
            <person name="Miller E.R."/>
            <person name="Hu G."/>
            <person name="Peterson D.G."/>
            <person name="Wendel J.F."/>
            <person name="Udall J.A."/>
        </authorList>
    </citation>
    <scope>NUCLEOTIDE SEQUENCE [LARGE SCALE GENOMIC DNA]</scope>
    <source>
        <strain evidence="2">JFW-Udall</strain>
        <tissue evidence="2">Leaf</tissue>
    </source>
</reference>